<evidence type="ECO:0000313" key="3">
    <source>
        <dbReference type="RefSeq" id="XP_019055913.1"/>
    </source>
</evidence>
<keyword evidence="1" id="KW-1185">Reference proteome</keyword>
<organism evidence="1 2">
    <name type="scientific">Nelumbo nucifera</name>
    <name type="common">Sacred lotus</name>
    <dbReference type="NCBI Taxonomy" id="4432"/>
    <lineage>
        <taxon>Eukaryota</taxon>
        <taxon>Viridiplantae</taxon>
        <taxon>Streptophyta</taxon>
        <taxon>Embryophyta</taxon>
        <taxon>Tracheophyta</taxon>
        <taxon>Spermatophyta</taxon>
        <taxon>Magnoliopsida</taxon>
        <taxon>Proteales</taxon>
        <taxon>Nelumbonaceae</taxon>
        <taxon>Nelumbo</taxon>
    </lineage>
</organism>
<dbReference type="RefSeq" id="XP_019055913.1">
    <property type="nucleotide sequence ID" value="XM_019200368.1"/>
</dbReference>
<reference evidence="2 3" key="1">
    <citation type="submission" date="2025-04" db="UniProtKB">
        <authorList>
            <consortium name="RefSeq"/>
        </authorList>
    </citation>
    <scope>IDENTIFICATION</scope>
</reference>
<gene>
    <name evidence="2 3" type="primary">LOC104612786</name>
</gene>
<evidence type="ECO:0000313" key="1">
    <source>
        <dbReference type="Proteomes" id="UP000189703"/>
    </source>
</evidence>
<proteinExistence type="predicted"/>
<sequence length="112" mass="12155">MGHSGNFNRIELIRKITARTVFDTLSPADYELDLLVSAPTFPDGDGGETQTSFCDPYNHAPLPIAVLPIEVGRNSGHDVDTISYRSRTVGVCARCVESIEFEQLSLKASLAA</sequence>
<name>A0A1U8BBE2_NELNU</name>
<dbReference type="AlphaFoldDB" id="A0A1U8BBE2"/>
<evidence type="ECO:0000313" key="2">
    <source>
        <dbReference type="RefSeq" id="XP_010278664.1"/>
    </source>
</evidence>
<dbReference type="GeneID" id="104612786"/>
<protein>
    <submittedName>
        <fullName evidence="2 3">Uncharacterized protein LOC104612786</fullName>
    </submittedName>
</protein>
<dbReference type="KEGG" id="nnu:104612786"/>
<accession>A0A1U8BBE2</accession>
<dbReference type="Proteomes" id="UP000189703">
    <property type="component" value="Unplaced"/>
</dbReference>
<dbReference type="RefSeq" id="XP_010278664.1">
    <property type="nucleotide sequence ID" value="XM_010280362.2"/>
</dbReference>